<feature type="non-terminal residue" evidence="2">
    <location>
        <position position="59"/>
    </location>
</feature>
<reference evidence="2 3" key="1">
    <citation type="journal article" date="2021" name="Nat. Plants">
        <title>The Taxus genome provides insights into paclitaxel biosynthesis.</title>
        <authorList>
            <person name="Xiong X."/>
            <person name="Gou J."/>
            <person name="Liao Q."/>
            <person name="Li Y."/>
            <person name="Zhou Q."/>
            <person name="Bi G."/>
            <person name="Li C."/>
            <person name="Du R."/>
            <person name="Wang X."/>
            <person name="Sun T."/>
            <person name="Guo L."/>
            <person name="Liang H."/>
            <person name="Lu P."/>
            <person name="Wu Y."/>
            <person name="Zhang Z."/>
            <person name="Ro D.K."/>
            <person name="Shang Y."/>
            <person name="Huang S."/>
            <person name="Yan J."/>
        </authorList>
    </citation>
    <scope>NUCLEOTIDE SEQUENCE [LARGE SCALE GENOMIC DNA]</scope>
    <source>
        <strain evidence="2">Ta-2019</strain>
    </source>
</reference>
<evidence type="ECO:0000313" key="3">
    <source>
        <dbReference type="Proteomes" id="UP000824469"/>
    </source>
</evidence>
<gene>
    <name evidence="2" type="ORF">KI387_044475</name>
</gene>
<evidence type="ECO:0000313" key="2">
    <source>
        <dbReference type="EMBL" id="KAH9324018.1"/>
    </source>
</evidence>
<feature type="non-terminal residue" evidence="2">
    <location>
        <position position="1"/>
    </location>
</feature>
<sequence>QIHLNRVTAKLDNLSKGHLKPAYGAESGYGQQGSTQQETSAPPDYSQYGLQSKIMLYLK</sequence>
<protein>
    <submittedName>
        <fullName evidence="2">Uncharacterized protein</fullName>
    </submittedName>
</protein>
<accession>A0AA38LGJ5</accession>
<dbReference type="AlphaFoldDB" id="A0AA38LGJ5"/>
<dbReference type="EMBL" id="JAHRHJ020000003">
    <property type="protein sequence ID" value="KAH9324018.1"/>
    <property type="molecule type" value="Genomic_DNA"/>
</dbReference>
<organism evidence="2 3">
    <name type="scientific">Taxus chinensis</name>
    <name type="common">Chinese yew</name>
    <name type="synonym">Taxus wallichiana var. chinensis</name>
    <dbReference type="NCBI Taxonomy" id="29808"/>
    <lineage>
        <taxon>Eukaryota</taxon>
        <taxon>Viridiplantae</taxon>
        <taxon>Streptophyta</taxon>
        <taxon>Embryophyta</taxon>
        <taxon>Tracheophyta</taxon>
        <taxon>Spermatophyta</taxon>
        <taxon>Pinopsida</taxon>
        <taxon>Pinidae</taxon>
        <taxon>Conifers II</taxon>
        <taxon>Cupressales</taxon>
        <taxon>Taxaceae</taxon>
        <taxon>Taxus</taxon>
    </lineage>
</organism>
<dbReference type="Proteomes" id="UP000824469">
    <property type="component" value="Unassembled WGS sequence"/>
</dbReference>
<evidence type="ECO:0000256" key="1">
    <source>
        <dbReference type="SAM" id="MobiDB-lite"/>
    </source>
</evidence>
<comment type="caution">
    <text evidence="2">The sequence shown here is derived from an EMBL/GenBank/DDBJ whole genome shotgun (WGS) entry which is preliminary data.</text>
</comment>
<name>A0AA38LGJ5_TAXCH</name>
<feature type="region of interest" description="Disordered" evidence="1">
    <location>
        <begin position="18"/>
        <end position="46"/>
    </location>
</feature>
<proteinExistence type="predicted"/>
<keyword evidence="3" id="KW-1185">Reference proteome</keyword>